<feature type="transmembrane region" description="Helical" evidence="8">
    <location>
        <begin position="182"/>
        <end position="201"/>
    </location>
</feature>
<reference evidence="10 11" key="1">
    <citation type="journal article" date="2019" name="Int. J. Syst. Evol. Microbiol.">
        <title>The Global Catalogue of Microorganisms (GCM) 10K type strain sequencing project: providing services to taxonomists for standard genome sequencing and annotation.</title>
        <authorList>
            <consortium name="The Broad Institute Genomics Platform"/>
            <consortium name="The Broad Institute Genome Sequencing Center for Infectious Disease"/>
            <person name="Wu L."/>
            <person name="Ma J."/>
        </authorList>
    </citation>
    <scope>NUCLEOTIDE SEQUENCE [LARGE SCALE GENOMIC DNA]</scope>
    <source>
        <strain evidence="10 11">JCM 4505</strain>
    </source>
</reference>
<feature type="transmembrane region" description="Helical" evidence="8">
    <location>
        <begin position="294"/>
        <end position="316"/>
    </location>
</feature>
<evidence type="ECO:0000256" key="7">
    <source>
        <dbReference type="ARBA" id="ARBA00023136"/>
    </source>
</evidence>
<gene>
    <name evidence="10" type="ORF">GCM10010302_39730</name>
</gene>
<keyword evidence="7 8" id="KW-0472">Membrane</keyword>
<evidence type="ECO:0000259" key="9">
    <source>
        <dbReference type="PROSITE" id="PS50850"/>
    </source>
</evidence>
<feature type="transmembrane region" description="Helical" evidence="8">
    <location>
        <begin position="336"/>
        <end position="354"/>
    </location>
</feature>
<evidence type="ECO:0000313" key="11">
    <source>
        <dbReference type="Proteomes" id="UP001501867"/>
    </source>
</evidence>
<keyword evidence="11" id="KW-1185">Reference proteome</keyword>
<evidence type="ECO:0000256" key="5">
    <source>
        <dbReference type="ARBA" id="ARBA00022692"/>
    </source>
</evidence>
<evidence type="ECO:0000256" key="2">
    <source>
        <dbReference type="ARBA" id="ARBA00005982"/>
    </source>
</evidence>
<dbReference type="Gene3D" id="1.20.1250.20">
    <property type="entry name" value="MFS general substrate transporter like domains"/>
    <property type="match status" value="1"/>
</dbReference>
<dbReference type="InterPro" id="IPR036259">
    <property type="entry name" value="MFS_trans_sf"/>
</dbReference>
<evidence type="ECO:0000256" key="4">
    <source>
        <dbReference type="ARBA" id="ARBA00022475"/>
    </source>
</evidence>
<feature type="transmembrane region" description="Helical" evidence="8">
    <location>
        <begin position="156"/>
        <end position="176"/>
    </location>
</feature>
<feature type="transmembrane region" description="Helical" evidence="8">
    <location>
        <begin position="396"/>
        <end position="421"/>
    </location>
</feature>
<dbReference type="InterPro" id="IPR018456">
    <property type="entry name" value="PTR2_symporter_CS"/>
</dbReference>
<comment type="similarity">
    <text evidence="2">Belongs to the major facilitator superfamily. Proton-dependent oligopeptide transporter (POT/PTR) (TC 2.A.17) family.</text>
</comment>
<dbReference type="CDD" id="cd17346">
    <property type="entry name" value="MFS_DtpA_like"/>
    <property type="match status" value="1"/>
</dbReference>
<feature type="transmembrane region" description="Helical" evidence="8">
    <location>
        <begin position="366"/>
        <end position="390"/>
    </location>
</feature>
<proteinExistence type="inferred from homology"/>
<feature type="transmembrane region" description="Helical" evidence="8">
    <location>
        <begin position="121"/>
        <end position="144"/>
    </location>
</feature>
<keyword evidence="3" id="KW-0813">Transport</keyword>
<dbReference type="PANTHER" id="PTHR23517:SF15">
    <property type="entry name" value="PROTON-DEPENDENT OLIGOPEPTIDE FAMILY TRANSPORT PROTEIN"/>
    <property type="match status" value="1"/>
</dbReference>
<dbReference type="InterPro" id="IPR050171">
    <property type="entry name" value="MFS_Transporters"/>
</dbReference>
<dbReference type="PROSITE" id="PS01022">
    <property type="entry name" value="PTR2_1"/>
    <property type="match status" value="1"/>
</dbReference>
<evidence type="ECO:0000256" key="6">
    <source>
        <dbReference type="ARBA" id="ARBA00022989"/>
    </source>
</evidence>
<dbReference type="Proteomes" id="UP001501867">
    <property type="component" value="Unassembled WGS sequence"/>
</dbReference>
<dbReference type="InterPro" id="IPR005279">
    <property type="entry name" value="Dipep/tripep_permease"/>
</dbReference>
<keyword evidence="4" id="KW-1003">Cell membrane</keyword>
<dbReference type="PROSITE" id="PS50850">
    <property type="entry name" value="MFS"/>
    <property type="match status" value="1"/>
</dbReference>
<dbReference type="RefSeq" id="WP_344161015.1">
    <property type="nucleotide sequence ID" value="NZ_BAAABV010000018.1"/>
</dbReference>
<dbReference type="Pfam" id="PF00854">
    <property type="entry name" value="PTR2"/>
    <property type="match status" value="1"/>
</dbReference>
<feature type="transmembrane region" description="Helical" evidence="8">
    <location>
        <begin position="433"/>
        <end position="454"/>
    </location>
</feature>
<feature type="transmembrane region" description="Helical" evidence="8">
    <location>
        <begin position="95"/>
        <end position="115"/>
    </location>
</feature>
<comment type="subcellular location">
    <subcellularLocation>
        <location evidence="1">Cell membrane</location>
        <topology evidence="1">Multi-pass membrane protein</topology>
    </subcellularLocation>
</comment>
<dbReference type="InterPro" id="IPR000109">
    <property type="entry name" value="POT_fam"/>
</dbReference>
<evidence type="ECO:0000313" key="10">
    <source>
        <dbReference type="EMBL" id="GAA0297127.1"/>
    </source>
</evidence>
<keyword evidence="5 8" id="KW-0812">Transmembrane</keyword>
<accession>A0ABN0VFZ5</accession>
<evidence type="ECO:0000256" key="8">
    <source>
        <dbReference type="SAM" id="Phobius"/>
    </source>
</evidence>
<organism evidence="10 11">
    <name type="scientific">Streptomyces polychromogenes</name>
    <dbReference type="NCBI Taxonomy" id="67342"/>
    <lineage>
        <taxon>Bacteria</taxon>
        <taxon>Bacillati</taxon>
        <taxon>Actinomycetota</taxon>
        <taxon>Actinomycetes</taxon>
        <taxon>Kitasatosporales</taxon>
        <taxon>Streptomycetaceae</taxon>
        <taxon>Streptomyces</taxon>
    </lineage>
</organism>
<sequence length="509" mass="52519">MSGADGGAVRTPRRVLGQPRWFVTLFLTDMWERFSFFGMHAILVLFAVAAPQDGGLGLPRTQALALFGAYIGVVFIAAMPGGWVGDRILGERRAVLTGGVVIALGHFTMLVPAPAATYAGLALIACGTGLLKPNMLALLGRFFGPGRSAEREATMSVFYVSIQLSALVAPLVTGFLGETVDWHLGFGAAGAGMTLGVLQFARGSRSFGDAGREPGQPATRDEARRAGRRAATAVAVVAALVAADVASGAFSLMHVVAAMGLLTLVAPVLCFLGLRRDPGLGAEERARVTSFGWVLAATALFWMYVIQASSLLSLFAKRSTDRDLGGFELPASWFQSATPLFILLVAPVAAWLWARSGGRVPLPGKLALGLALAAAAMAVMSGASAFAGGGALVSPLWLIAVFFLLACGEVVLAPVGLSASVDIAPSSFAGRTMGLYWMCSAFGAGIGSQIVHLVDVLPQPLYFLLLALAGAAAAVALLLARRGLAERLAGGTRRTGQAPAQVPQAASAA</sequence>
<feature type="transmembrane region" description="Helical" evidence="8">
    <location>
        <begin position="230"/>
        <end position="250"/>
    </location>
</feature>
<dbReference type="InterPro" id="IPR020846">
    <property type="entry name" value="MFS_dom"/>
</dbReference>
<feature type="transmembrane region" description="Helical" evidence="8">
    <location>
        <begin position="256"/>
        <end position="274"/>
    </location>
</feature>
<keyword evidence="6 8" id="KW-1133">Transmembrane helix</keyword>
<dbReference type="SUPFAM" id="SSF103473">
    <property type="entry name" value="MFS general substrate transporter"/>
    <property type="match status" value="2"/>
</dbReference>
<comment type="caution">
    <text evidence="10">The sequence shown here is derived from an EMBL/GenBank/DDBJ whole genome shotgun (WGS) entry which is preliminary data.</text>
</comment>
<evidence type="ECO:0000256" key="1">
    <source>
        <dbReference type="ARBA" id="ARBA00004651"/>
    </source>
</evidence>
<dbReference type="EMBL" id="BAAABV010000018">
    <property type="protein sequence ID" value="GAA0297127.1"/>
    <property type="molecule type" value="Genomic_DNA"/>
</dbReference>
<feature type="transmembrane region" description="Helical" evidence="8">
    <location>
        <begin position="63"/>
        <end position="83"/>
    </location>
</feature>
<protein>
    <submittedName>
        <fullName evidence="10">Oligopeptide:H+ symporter</fullName>
    </submittedName>
</protein>
<feature type="transmembrane region" description="Helical" evidence="8">
    <location>
        <begin position="460"/>
        <end position="480"/>
    </location>
</feature>
<dbReference type="NCBIfam" id="TIGR00924">
    <property type="entry name" value="yjdL_sub1_fam"/>
    <property type="match status" value="1"/>
</dbReference>
<evidence type="ECO:0000256" key="3">
    <source>
        <dbReference type="ARBA" id="ARBA00022448"/>
    </source>
</evidence>
<name>A0ABN0VFZ5_9ACTN</name>
<dbReference type="PANTHER" id="PTHR23517">
    <property type="entry name" value="RESISTANCE PROTEIN MDTM, PUTATIVE-RELATED-RELATED"/>
    <property type="match status" value="1"/>
</dbReference>
<feature type="domain" description="Major facilitator superfamily (MFS) profile" evidence="9">
    <location>
        <begin position="1"/>
        <end position="484"/>
    </location>
</feature>